<accession>A0ABN7NBU1</accession>
<organism evidence="2 3">
    <name type="scientific">Timema podura</name>
    <name type="common">Walking stick</name>
    <dbReference type="NCBI Taxonomy" id="61482"/>
    <lineage>
        <taxon>Eukaryota</taxon>
        <taxon>Metazoa</taxon>
        <taxon>Ecdysozoa</taxon>
        <taxon>Arthropoda</taxon>
        <taxon>Hexapoda</taxon>
        <taxon>Insecta</taxon>
        <taxon>Pterygota</taxon>
        <taxon>Neoptera</taxon>
        <taxon>Polyneoptera</taxon>
        <taxon>Phasmatodea</taxon>
        <taxon>Timematodea</taxon>
        <taxon>Timematoidea</taxon>
        <taxon>Timematidae</taxon>
        <taxon>Timema</taxon>
    </lineage>
</organism>
<feature type="chain" id="PRO_5047516483" evidence="1">
    <location>
        <begin position="22"/>
        <end position="92"/>
    </location>
</feature>
<keyword evidence="1" id="KW-0732">Signal</keyword>
<protein>
    <submittedName>
        <fullName evidence="2">Uncharacterized protein</fullName>
    </submittedName>
</protein>
<gene>
    <name evidence="2" type="ORF">TPAB3V08_LOCUS358</name>
</gene>
<comment type="caution">
    <text evidence="2">The sequence shown here is derived from an EMBL/GenBank/DDBJ whole genome shotgun (WGS) entry which is preliminary data.</text>
</comment>
<name>A0ABN7NBU1_TIMPD</name>
<dbReference type="EMBL" id="CAJPIN010000275">
    <property type="protein sequence ID" value="CAG2053300.1"/>
    <property type="molecule type" value="Genomic_DNA"/>
</dbReference>
<feature type="signal peptide" evidence="1">
    <location>
        <begin position="1"/>
        <end position="21"/>
    </location>
</feature>
<reference evidence="2" key="1">
    <citation type="submission" date="2021-03" db="EMBL/GenBank/DDBJ databases">
        <authorList>
            <person name="Tran Van P."/>
        </authorList>
    </citation>
    <scope>NUCLEOTIDE SEQUENCE</scope>
</reference>
<evidence type="ECO:0000256" key="1">
    <source>
        <dbReference type="SAM" id="SignalP"/>
    </source>
</evidence>
<proteinExistence type="predicted"/>
<keyword evidence="3" id="KW-1185">Reference proteome</keyword>
<evidence type="ECO:0000313" key="3">
    <source>
        <dbReference type="Proteomes" id="UP001153148"/>
    </source>
</evidence>
<evidence type="ECO:0000313" key="2">
    <source>
        <dbReference type="EMBL" id="CAG2053300.1"/>
    </source>
</evidence>
<sequence length="92" mass="10477">MFTSKLPSVLALLISWLLARGDRGSNLSRTITCDFEATPALQLKAFRQKGEKVEVSHYRVNVNRFRARLNIICVTEKMLADIKCDGWPDVRP</sequence>
<dbReference type="Proteomes" id="UP001153148">
    <property type="component" value="Unassembled WGS sequence"/>
</dbReference>